<name>A0ACC6PLD0_9ACTN</name>
<dbReference type="EMBL" id="JBBKAJ010000011">
    <property type="protein sequence ID" value="MEJ8632288.1"/>
    <property type="molecule type" value="Genomic_DNA"/>
</dbReference>
<reference evidence="1" key="1">
    <citation type="submission" date="2024-03" db="EMBL/GenBank/DDBJ databases">
        <title>Novel Streptomyces species of biotechnological and ecological value are a feature of Machair soil.</title>
        <authorList>
            <person name="Prole J.R."/>
            <person name="Goodfellow M."/>
            <person name="Allenby N."/>
            <person name="Ward A.C."/>
        </authorList>
    </citation>
    <scope>NUCLEOTIDE SEQUENCE</scope>
    <source>
        <strain evidence="1">MS2.AVA.5</strain>
    </source>
</reference>
<proteinExistence type="predicted"/>
<evidence type="ECO:0000313" key="2">
    <source>
        <dbReference type="Proteomes" id="UP001377168"/>
    </source>
</evidence>
<keyword evidence="2" id="KW-1185">Reference proteome</keyword>
<sequence>MTSALRIDVAGTRGQTIALTVAGELDLTTTTDFLPSMQDALINHLTVILDLTGVTFCDSSGLNTLIRLRHRAMDASGQFVLVAPPQQMLRLLNVTGVGRISPSTAVWSKPGRPNQLQAPRPRLDLATAPSV</sequence>
<evidence type="ECO:0000313" key="1">
    <source>
        <dbReference type="EMBL" id="MEJ8632288.1"/>
    </source>
</evidence>
<accession>A0ACC6PLD0</accession>
<protein>
    <submittedName>
        <fullName evidence="1">STAS domain-containing protein</fullName>
    </submittedName>
</protein>
<dbReference type="Proteomes" id="UP001377168">
    <property type="component" value="Unassembled WGS sequence"/>
</dbReference>
<gene>
    <name evidence="1" type="ORF">WKI67_02290</name>
</gene>
<comment type="caution">
    <text evidence="1">The sequence shown here is derived from an EMBL/GenBank/DDBJ whole genome shotgun (WGS) entry which is preliminary data.</text>
</comment>
<organism evidence="1 2">
    <name type="scientific">Streptomyces achmelvichensis</name>
    <dbReference type="NCBI Taxonomy" id="3134111"/>
    <lineage>
        <taxon>Bacteria</taxon>
        <taxon>Bacillati</taxon>
        <taxon>Actinomycetota</taxon>
        <taxon>Actinomycetes</taxon>
        <taxon>Kitasatosporales</taxon>
        <taxon>Streptomycetaceae</taxon>
        <taxon>Streptomyces</taxon>
    </lineage>
</organism>